<dbReference type="NCBIfam" id="TIGR00345">
    <property type="entry name" value="GET3_arsA_TRC40"/>
    <property type="match status" value="1"/>
</dbReference>
<dbReference type="PANTHER" id="PTHR10803:SF3">
    <property type="entry name" value="ATPASE GET3"/>
    <property type="match status" value="1"/>
</dbReference>
<comment type="similarity">
    <text evidence="1">Belongs to the arsA ATPase family.</text>
</comment>
<reference evidence="5 6" key="1">
    <citation type="submission" date="2024-07" db="EMBL/GenBank/DDBJ databases">
        <title>Luteimonas salilacus sp. nov., isolated from the shore soil of Salt Lake in Tibet of China.</title>
        <authorList>
            <person name="Zhang X."/>
            <person name="Li A."/>
        </authorList>
    </citation>
    <scope>NUCLEOTIDE SEQUENCE [LARGE SCALE GENOMIC DNA]</scope>
    <source>
        <strain evidence="5 6">B3-2-R+30</strain>
    </source>
</reference>
<dbReference type="EMBL" id="JBFWIC010000002">
    <property type="protein sequence ID" value="MEZ0473549.1"/>
    <property type="molecule type" value="Genomic_DNA"/>
</dbReference>
<keyword evidence="6" id="KW-1185">Reference proteome</keyword>
<evidence type="ECO:0000256" key="1">
    <source>
        <dbReference type="ARBA" id="ARBA00011040"/>
    </source>
</evidence>
<dbReference type="InterPro" id="IPR025723">
    <property type="entry name" value="ArsA/GET3_ATPase-like"/>
</dbReference>
<evidence type="ECO:0000256" key="3">
    <source>
        <dbReference type="ARBA" id="ARBA00066752"/>
    </source>
</evidence>
<name>A0ABV4HLE8_9GAMM</name>
<evidence type="ECO:0000313" key="6">
    <source>
        <dbReference type="Proteomes" id="UP001566331"/>
    </source>
</evidence>
<dbReference type="PANTHER" id="PTHR10803">
    <property type="entry name" value="ARSENICAL PUMP-DRIVING ATPASE ARSENITE-TRANSLOCATING ATPASE"/>
    <property type="match status" value="1"/>
</dbReference>
<dbReference type="EC" id="7.3.2.7" evidence="3"/>
<dbReference type="InterPro" id="IPR016300">
    <property type="entry name" value="ATPase_ArsA/GET3"/>
</dbReference>
<evidence type="ECO:0000259" key="4">
    <source>
        <dbReference type="SMART" id="SM00382"/>
    </source>
</evidence>
<dbReference type="InterPro" id="IPR003593">
    <property type="entry name" value="AAA+_ATPase"/>
</dbReference>
<comment type="catalytic activity">
    <reaction evidence="2">
        <text>arsenite(in) + ATP + H2O = arsenite(out) + ADP + phosphate + H(+)</text>
        <dbReference type="Rhea" id="RHEA:11348"/>
        <dbReference type="ChEBI" id="CHEBI:15377"/>
        <dbReference type="ChEBI" id="CHEBI:15378"/>
        <dbReference type="ChEBI" id="CHEBI:29242"/>
        <dbReference type="ChEBI" id="CHEBI:30616"/>
        <dbReference type="ChEBI" id="CHEBI:43474"/>
        <dbReference type="ChEBI" id="CHEBI:456216"/>
        <dbReference type="EC" id="7.3.2.7"/>
    </reaction>
</comment>
<accession>A0ABV4HLE8</accession>
<dbReference type="CDD" id="cd02035">
    <property type="entry name" value="ArsA"/>
    <property type="match status" value="1"/>
</dbReference>
<protein>
    <recommendedName>
        <fullName evidence="3">arsenite-transporting ATPase</fullName>
        <ecNumber evidence="3">7.3.2.7</ecNumber>
    </recommendedName>
</protein>
<gene>
    <name evidence="5" type="ORF">AB6713_02825</name>
</gene>
<dbReference type="Gene3D" id="3.40.50.300">
    <property type="entry name" value="P-loop containing nucleotide triphosphate hydrolases"/>
    <property type="match status" value="1"/>
</dbReference>
<comment type="caution">
    <text evidence="5">The sequence shown here is derived from an EMBL/GenBank/DDBJ whole genome shotgun (WGS) entry which is preliminary data.</text>
</comment>
<proteinExistence type="inferred from homology"/>
<sequence length="331" mass="36211">MLLNLAASRRVLFFGGKGGVGKTTVASAVALAQARAGRRVLLVSTDPAHNLGHLWQRAIGPAPVRVAADLDALEIDPEATVRAHLDEVGQALRQLMPPHLSGEVDRHLALSREAPGMHEAALLERIAELVEQAPRDYDLLVFDTAPSGHTARLMALPEMMSAWTDGLLRRQERSERFGAALRNLGSDDGVASRALGGERIDTAQDRDQRIRQVLHRRRHRFEHLRSVLADDAHTAFVIVLAAERLPVLETIELHAQLRRAGVQVGGLVVNKRAPADAGDFLADRRMQEEAHLRDLREALPDLPLQQLPLLAEDVVGAQALEAFADRLNAGE</sequence>
<evidence type="ECO:0000313" key="5">
    <source>
        <dbReference type="EMBL" id="MEZ0473549.1"/>
    </source>
</evidence>
<evidence type="ECO:0000256" key="2">
    <source>
        <dbReference type="ARBA" id="ARBA00052296"/>
    </source>
</evidence>
<feature type="domain" description="AAA+ ATPase" evidence="4">
    <location>
        <begin position="8"/>
        <end position="227"/>
    </location>
</feature>
<dbReference type="InterPro" id="IPR027417">
    <property type="entry name" value="P-loop_NTPase"/>
</dbReference>
<dbReference type="RefSeq" id="WP_370562304.1">
    <property type="nucleotide sequence ID" value="NZ_JBFWIB010000001.1"/>
</dbReference>
<organism evidence="5 6">
    <name type="scientific">Luteimonas salinilitoris</name>
    <dbReference type="NCBI Taxonomy" id="3237697"/>
    <lineage>
        <taxon>Bacteria</taxon>
        <taxon>Pseudomonadati</taxon>
        <taxon>Pseudomonadota</taxon>
        <taxon>Gammaproteobacteria</taxon>
        <taxon>Lysobacterales</taxon>
        <taxon>Lysobacteraceae</taxon>
        <taxon>Luteimonas</taxon>
    </lineage>
</organism>
<dbReference type="Pfam" id="PF02374">
    <property type="entry name" value="ArsA_ATPase"/>
    <property type="match status" value="1"/>
</dbReference>
<dbReference type="SUPFAM" id="SSF52540">
    <property type="entry name" value="P-loop containing nucleoside triphosphate hydrolases"/>
    <property type="match status" value="1"/>
</dbReference>
<dbReference type="SMART" id="SM00382">
    <property type="entry name" value="AAA"/>
    <property type="match status" value="1"/>
</dbReference>
<dbReference type="Proteomes" id="UP001566331">
    <property type="component" value="Unassembled WGS sequence"/>
</dbReference>